<comment type="caution">
    <text evidence="1">The sequence shown here is derived from an EMBL/GenBank/DDBJ whole genome shotgun (WGS) entry which is preliminary data.</text>
</comment>
<dbReference type="AlphaFoldDB" id="A0A242W514"/>
<accession>A0A242W514</accession>
<evidence type="ECO:0000313" key="2">
    <source>
        <dbReference type="Proteomes" id="UP000195152"/>
    </source>
</evidence>
<protein>
    <submittedName>
        <fullName evidence="1">DNA mismatch repair protein MutH</fullName>
    </submittedName>
</protein>
<reference evidence="1 2" key="1">
    <citation type="submission" date="2016-10" db="EMBL/GenBank/DDBJ databases">
        <title>Comparative genomics of Bacillus thuringiensis reveals a path to pathogens against multiple invertebrate hosts.</title>
        <authorList>
            <person name="Zheng J."/>
            <person name="Gao Q."/>
            <person name="Liu H."/>
            <person name="Peng D."/>
            <person name="Ruan L."/>
            <person name="Sun M."/>
        </authorList>
    </citation>
    <scope>NUCLEOTIDE SEQUENCE [LARGE SCALE GENOMIC DNA]</scope>
    <source>
        <strain evidence="1">BGSC 4AC1</strain>
    </source>
</reference>
<organism evidence="1 2">
    <name type="scientific">Bacillus thuringiensis serovar mexicanensis</name>
    <dbReference type="NCBI Taxonomy" id="180868"/>
    <lineage>
        <taxon>Bacteria</taxon>
        <taxon>Bacillati</taxon>
        <taxon>Bacillota</taxon>
        <taxon>Bacilli</taxon>
        <taxon>Bacillales</taxon>
        <taxon>Bacillaceae</taxon>
        <taxon>Bacillus</taxon>
        <taxon>Bacillus cereus group</taxon>
    </lineage>
</organism>
<dbReference type="EMBL" id="NFCF01000097">
    <property type="protein sequence ID" value="OTW45634.1"/>
    <property type="molecule type" value="Genomic_DNA"/>
</dbReference>
<evidence type="ECO:0000313" key="1">
    <source>
        <dbReference type="EMBL" id="OTW45634.1"/>
    </source>
</evidence>
<name>A0A242W514_BACTU</name>
<dbReference type="Proteomes" id="UP000195152">
    <property type="component" value="Unassembled WGS sequence"/>
</dbReference>
<sequence length="777" mass="90580">MTSNIYVYIIKKGASNMILRDEDMQKIYRILGDTGLEERSVDLKSEILEVINDNGDIVEYHVGDFRKNSKDNVTFKEFWAGYEQKKNLEIQPLMIFESWEEEQDFRDQVVAEAKSGIEKRKLRKDLESLKTCYLIQDSEVEIFLEEDGVNYLEYEVASKEIEGGLGLVYNISLRELYKLYNQTGSELFKDNVRVGIVGSEANRLRNNFKTKFLSGLYGLNNSYNTDSIFKEKVNEYLKENNGSENFDGYQNTLENFWFHHNGITIYSPEKFKVKEDKIIFNPLNVSVINGAQTLTHCTDIVRTITKDLKSKLGEDNSEVIDFVNQLMDRLKQSVKIKTIFIAVNSKLKRSITLGLNTQIPVKIEDIETNTELVEKINKKLDKKNKKICRNGEDRSYGGFLLPNFVKSYLLFRDKPGTARNLNKNKLVDYLEEIDKFLNEDVEMVDDFLSSMDIFDYIDKWWRKREKPETVSEEDYSGLSSNGKFYFKSYSKDVYNDAEDENDKEEYFQEIYESFVDTFIQLAPKIIDSNMLKKDDLYKIYQEKHKNLEGDEDKAIEFFKEPSELAGKFETYKNNNKSKSNRSMFIKKELEEHGIKIDFRTINVIFKGKDEGFNLKESFALPSKTFSQFYETEDYPKIYDGEKDDEILSFEGSYLKKEIEREFLLCIFIEDLVGKLIGIHVIPKFSFSYLSHEAQVVYKDTVDKFKAGNAEEFVKASANKGLHIRPKAKDANDTFTFTDGSQQIKRTFWVNRETLLEAIIPDLKTFMEHTPEGQLVGI</sequence>
<gene>
    <name evidence="1" type="ORF">BK699_25715</name>
</gene>
<proteinExistence type="predicted"/>